<name>A0AAN0WCZ4_HEYCO</name>
<protein>
    <submittedName>
        <fullName evidence="1">Uncharacterized protein</fullName>
    </submittedName>
</protein>
<evidence type="ECO:0000313" key="1">
    <source>
        <dbReference type="EMBL" id="AJO23971.1"/>
    </source>
</evidence>
<keyword evidence="2" id="KW-1185">Reference proteome</keyword>
<organism evidence="1 2">
    <name type="scientific">Heyndrickxia coagulans</name>
    <name type="common">Weizmannia coagulans</name>
    <dbReference type="NCBI Taxonomy" id="1398"/>
    <lineage>
        <taxon>Bacteria</taxon>
        <taxon>Bacillati</taxon>
        <taxon>Bacillota</taxon>
        <taxon>Bacilli</taxon>
        <taxon>Bacillales</taxon>
        <taxon>Bacillaceae</taxon>
        <taxon>Heyndrickxia</taxon>
    </lineage>
</organism>
<sequence length="48" mass="5506">MPAARPLRFSVCHPGFSPAYLAIFFIPKPMRRLIFILLPTLRSLRHGV</sequence>
<proteinExistence type="predicted"/>
<evidence type="ECO:0000313" key="2">
    <source>
        <dbReference type="Proteomes" id="UP000032024"/>
    </source>
</evidence>
<accession>A0AAN0WCZ4</accession>
<dbReference type="EMBL" id="CP010525">
    <property type="protein sequence ID" value="AJO23971.1"/>
    <property type="molecule type" value="Genomic_DNA"/>
</dbReference>
<dbReference type="Proteomes" id="UP000032024">
    <property type="component" value="Chromosome"/>
</dbReference>
<reference evidence="2" key="1">
    <citation type="submission" date="2015-01" db="EMBL/GenBank/DDBJ databases">
        <title>Comparative genome analysis of Bacillus coagulans HM-08, Clostridium butyricum HM-68, Bacillus subtilis HM-66 and Bacillus paralicheniformis BL-09.</title>
        <authorList>
            <person name="Zhang H."/>
        </authorList>
    </citation>
    <scope>NUCLEOTIDE SEQUENCE [LARGE SCALE GENOMIC DNA]</scope>
    <source>
        <strain evidence="2">HM-08</strain>
    </source>
</reference>
<gene>
    <name evidence="1" type="ORF">SB48_HM08orf05080</name>
</gene>
<dbReference type="AlphaFoldDB" id="A0AAN0WCZ4"/>